<dbReference type="SMART" id="SM00892">
    <property type="entry name" value="Endonuclease_NS"/>
    <property type="match status" value="1"/>
</dbReference>
<gene>
    <name evidence="4" type="primary">LOC113429588</name>
</gene>
<dbReference type="InterPro" id="IPR020821">
    <property type="entry name" value="ENPP1-3/EXOG-like_nuc-like"/>
</dbReference>
<feature type="domain" description="ENPP1-3/EXOG-like endonuclease/phosphodiesterase" evidence="1">
    <location>
        <begin position="13"/>
        <end position="184"/>
    </location>
</feature>
<dbReference type="SUPFAM" id="SSF54060">
    <property type="entry name" value="His-Me finger endonucleases"/>
    <property type="match status" value="1"/>
</dbReference>
<dbReference type="InterPro" id="IPR044925">
    <property type="entry name" value="His-Me_finger_sf"/>
</dbReference>
<dbReference type="InterPro" id="IPR044929">
    <property type="entry name" value="DNA/RNA_non-sp_Endonuclease_sf"/>
</dbReference>
<dbReference type="SMART" id="SM00477">
    <property type="entry name" value="NUC"/>
    <property type="match status" value="1"/>
</dbReference>
<name>A0A6J1W4X5_9SAUR</name>
<protein>
    <submittedName>
        <fullName evidence="4">Endonuclease domain-containing 1 protein-like</fullName>
    </submittedName>
</protein>
<reference evidence="4" key="1">
    <citation type="submission" date="2025-08" db="UniProtKB">
        <authorList>
            <consortium name="RefSeq"/>
        </authorList>
    </citation>
    <scope>IDENTIFICATION</scope>
</reference>
<dbReference type="GO" id="GO:0016787">
    <property type="term" value="F:hydrolase activity"/>
    <property type="evidence" value="ECO:0007669"/>
    <property type="project" value="InterPro"/>
</dbReference>
<dbReference type="AlphaFoldDB" id="A0A6J1W4X5"/>
<evidence type="ECO:0000259" key="1">
    <source>
        <dbReference type="SMART" id="SM00477"/>
    </source>
</evidence>
<keyword evidence="3" id="KW-1185">Reference proteome</keyword>
<dbReference type="GeneID" id="113429588"/>
<dbReference type="GO" id="GO:0046872">
    <property type="term" value="F:metal ion binding"/>
    <property type="evidence" value="ECO:0007669"/>
    <property type="project" value="InterPro"/>
</dbReference>
<dbReference type="RefSeq" id="XP_026547873.1">
    <property type="nucleotide sequence ID" value="XM_026692088.1"/>
</dbReference>
<dbReference type="InterPro" id="IPR001604">
    <property type="entry name" value="Endo_G_ENPP1-like_dom"/>
</dbReference>
<dbReference type="Proteomes" id="UP000504612">
    <property type="component" value="Unplaced"/>
</dbReference>
<evidence type="ECO:0000313" key="3">
    <source>
        <dbReference type="Proteomes" id="UP000504612"/>
    </source>
</evidence>
<dbReference type="GO" id="GO:0003676">
    <property type="term" value="F:nucleic acid binding"/>
    <property type="evidence" value="ECO:0007669"/>
    <property type="project" value="InterPro"/>
</dbReference>
<dbReference type="KEGG" id="nss:113429588"/>
<feature type="domain" description="DNA/RNA non-specific endonuclease/pyrophosphatase/phosphodiesterase" evidence="2">
    <location>
        <begin position="12"/>
        <end position="185"/>
    </location>
</feature>
<sequence length="186" mass="21529">MNPARICQFYRNRYEFATMYDKDLRIPLFSAYKYRFEDSEAQKDWMIEPQLAMPWDQQRKNMESEQDSGIDPKELAKGQAVLKDYAGTLSYIKGQLAPFSHQLDQDSKDATFTLTNVVPQFKDLANGYWKQYISNMRKDADGCSETYVITGVVPGEDSISEGRVNKPSYIWTAVCCVYPNLHKTSW</sequence>
<proteinExistence type="predicted"/>
<evidence type="ECO:0000313" key="4">
    <source>
        <dbReference type="RefSeq" id="XP_026547873.1"/>
    </source>
</evidence>
<dbReference type="Pfam" id="PF01223">
    <property type="entry name" value="Endonuclease_NS"/>
    <property type="match status" value="1"/>
</dbReference>
<dbReference type="InterPro" id="IPR039015">
    <property type="entry name" value="ENDOD1"/>
</dbReference>
<dbReference type="PANTHER" id="PTHR21472">
    <property type="entry name" value="ENDONUCLEASE DOMAIN-CONTAINING 1 PROTEIN ENDOD1"/>
    <property type="match status" value="1"/>
</dbReference>
<accession>A0A6J1W4X5</accession>
<evidence type="ECO:0000259" key="2">
    <source>
        <dbReference type="SMART" id="SM00892"/>
    </source>
</evidence>
<dbReference type="Gene3D" id="3.40.570.10">
    <property type="entry name" value="Extracellular Endonuclease, subunit A"/>
    <property type="match status" value="1"/>
</dbReference>
<dbReference type="PANTHER" id="PTHR21472:SF26">
    <property type="entry name" value="ENDONUCLEASE DOMAIN CONTAINING 1"/>
    <property type="match status" value="1"/>
</dbReference>
<organism evidence="3 4">
    <name type="scientific">Notechis scutatus</name>
    <name type="common">mainland tiger snake</name>
    <dbReference type="NCBI Taxonomy" id="8663"/>
    <lineage>
        <taxon>Eukaryota</taxon>
        <taxon>Metazoa</taxon>
        <taxon>Chordata</taxon>
        <taxon>Craniata</taxon>
        <taxon>Vertebrata</taxon>
        <taxon>Euteleostomi</taxon>
        <taxon>Lepidosauria</taxon>
        <taxon>Squamata</taxon>
        <taxon>Bifurcata</taxon>
        <taxon>Unidentata</taxon>
        <taxon>Episquamata</taxon>
        <taxon>Toxicofera</taxon>
        <taxon>Serpentes</taxon>
        <taxon>Colubroidea</taxon>
        <taxon>Elapidae</taxon>
        <taxon>Hydrophiinae</taxon>
        <taxon>Notechis</taxon>
    </lineage>
</organism>